<proteinExistence type="predicted"/>
<dbReference type="AlphaFoldDB" id="A0A939G2H5"/>
<dbReference type="Pfam" id="PF13860">
    <property type="entry name" value="FlgD_ig"/>
    <property type="match status" value="1"/>
</dbReference>
<dbReference type="Proteomes" id="UP000664795">
    <property type="component" value="Unassembled WGS sequence"/>
</dbReference>
<evidence type="ECO:0000256" key="1">
    <source>
        <dbReference type="SAM" id="MobiDB-lite"/>
    </source>
</evidence>
<organism evidence="3 4">
    <name type="scientific">Fibrella aquatilis</name>
    <dbReference type="NCBI Taxonomy" id="2817059"/>
    <lineage>
        <taxon>Bacteria</taxon>
        <taxon>Pseudomonadati</taxon>
        <taxon>Bacteroidota</taxon>
        <taxon>Cytophagia</taxon>
        <taxon>Cytophagales</taxon>
        <taxon>Spirosomataceae</taxon>
        <taxon>Fibrella</taxon>
    </lineage>
</organism>
<feature type="domain" description="FlgD/Vpr Ig-like" evidence="2">
    <location>
        <begin position="537"/>
        <end position="586"/>
    </location>
</feature>
<dbReference type="RefSeq" id="WP_207334806.1">
    <property type="nucleotide sequence ID" value="NZ_JAFMYU010000004.1"/>
</dbReference>
<gene>
    <name evidence="3" type="ORF">J2I48_07650</name>
</gene>
<dbReference type="Gene3D" id="2.60.40.4070">
    <property type="match status" value="1"/>
</dbReference>
<evidence type="ECO:0000259" key="2">
    <source>
        <dbReference type="Pfam" id="PF13860"/>
    </source>
</evidence>
<name>A0A939G2H5_9BACT</name>
<feature type="region of interest" description="Disordered" evidence="1">
    <location>
        <begin position="125"/>
        <end position="147"/>
    </location>
</feature>
<comment type="caution">
    <text evidence="3">The sequence shown here is derived from an EMBL/GenBank/DDBJ whole genome shotgun (WGS) entry which is preliminary data.</text>
</comment>
<evidence type="ECO:0000313" key="3">
    <source>
        <dbReference type="EMBL" id="MBO0930859.1"/>
    </source>
</evidence>
<dbReference type="InterPro" id="IPR012334">
    <property type="entry name" value="Pectin_lyas_fold"/>
</dbReference>
<accession>A0A939G2H5</accession>
<reference evidence="3 4" key="1">
    <citation type="submission" date="2021-03" db="EMBL/GenBank/DDBJ databases">
        <title>Fibrella sp. HMF5036 genome sequencing and assembly.</title>
        <authorList>
            <person name="Kang H."/>
            <person name="Kim H."/>
            <person name="Bae S."/>
            <person name="Joh K."/>
        </authorList>
    </citation>
    <scope>NUCLEOTIDE SEQUENCE [LARGE SCALE GENOMIC DNA]</scope>
    <source>
        <strain evidence="3 4">HMF5036</strain>
    </source>
</reference>
<protein>
    <submittedName>
        <fullName evidence="3">T9SS type A sorting domain-containing protein</fullName>
    </submittedName>
</protein>
<evidence type="ECO:0000313" key="4">
    <source>
        <dbReference type="Proteomes" id="UP000664795"/>
    </source>
</evidence>
<dbReference type="InterPro" id="IPR011050">
    <property type="entry name" value="Pectin_lyase_fold/virulence"/>
</dbReference>
<dbReference type="NCBIfam" id="TIGR04183">
    <property type="entry name" value="Por_Secre_tail"/>
    <property type="match status" value="1"/>
</dbReference>
<keyword evidence="4" id="KW-1185">Reference proteome</keyword>
<dbReference type="Gene3D" id="2.160.20.10">
    <property type="entry name" value="Single-stranded right-handed beta-helix, Pectin lyase-like"/>
    <property type="match status" value="1"/>
</dbReference>
<dbReference type="InterPro" id="IPR026444">
    <property type="entry name" value="Secre_tail"/>
</dbReference>
<dbReference type="SUPFAM" id="SSF51126">
    <property type="entry name" value="Pectin lyase-like"/>
    <property type="match status" value="1"/>
</dbReference>
<sequence length="599" mass="65968">MNPIKLLLFILLCPVGVPVLAQKIVPHSFRYQVDTSGRDQLRFLTQVTQPNTTFLRLYFAGTQLGEGSYLVLEGTDGTRQELRKQDLENWRYSSAYFNGQSVNVSLFEAPGDRNTVTVSGMKVSDESDRLARNGRQAAPTQPGARQAVSIPESLTETYPYAKAVGRFTNGTDSYGTGWIAPNGAIVTAYRMYDYYFYPDPYDVIEFNVPPSLGGTVMHPAPQDQYPLKNRNLPRSSLVYFKDEPKASGHFFWYGWVIFEPLPNGTGLRPGERQQEYFRIAENPGNFTIDAKGSGNIPVDIFHYGNVNGDNLEGRTIYRTLQLLETSLLKQNEYLEAGGNGDRDRFLLYNTPLFIGSDDGAPVTYAGSNVAIGIHNEQAGVISGFGFPGHGLGFRDEAFRNEVSDFYASNSVYVDPEGLYDPGTGEIHKPFRTQNQAATDAPAGAQVYFARGEYYGPANFNRPMTLRAPVGKVTMGVPLSQFRKAAESSIARNVAIAESMGNQSRLENPEMVAKVRAYPNPFREQTEIKYPFAEGGPVSVNILNTAGVSVATFNVSSAASGQNGVYWNGTNQNGTPVPTGLYIISVNDGRQTFTTKILKQ</sequence>
<dbReference type="EMBL" id="JAFMYU010000004">
    <property type="protein sequence ID" value="MBO0930859.1"/>
    <property type="molecule type" value="Genomic_DNA"/>
</dbReference>
<dbReference type="InterPro" id="IPR025965">
    <property type="entry name" value="FlgD/Vpr_Ig-like"/>
</dbReference>